<reference evidence="2 3" key="1">
    <citation type="submission" date="2013-03" db="EMBL/GenBank/DDBJ databases">
        <title>The Genome Sequence of Exophiala aquamarina CBS 119918.</title>
        <authorList>
            <consortium name="The Broad Institute Genomics Platform"/>
            <person name="Cuomo C."/>
            <person name="de Hoog S."/>
            <person name="Gorbushina A."/>
            <person name="Walker B."/>
            <person name="Young S.K."/>
            <person name="Zeng Q."/>
            <person name="Gargeya S."/>
            <person name="Fitzgerald M."/>
            <person name="Haas B."/>
            <person name="Abouelleil A."/>
            <person name="Allen A.W."/>
            <person name="Alvarado L."/>
            <person name="Arachchi H.M."/>
            <person name="Berlin A.M."/>
            <person name="Chapman S.B."/>
            <person name="Gainer-Dewar J."/>
            <person name="Goldberg J."/>
            <person name="Griggs A."/>
            <person name="Gujja S."/>
            <person name="Hansen M."/>
            <person name="Howarth C."/>
            <person name="Imamovic A."/>
            <person name="Ireland A."/>
            <person name="Larimer J."/>
            <person name="McCowan C."/>
            <person name="Murphy C."/>
            <person name="Pearson M."/>
            <person name="Poon T.W."/>
            <person name="Priest M."/>
            <person name="Roberts A."/>
            <person name="Saif S."/>
            <person name="Shea T."/>
            <person name="Sisk P."/>
            <person name="Sykes S."/>
            <person name="Wortman J."/>
            <person name="Nusbaum C."/>
            <person name="Birren B."/>
        </authorList>
    </citation>
    <scope>NUCLEOTIDE SEQUENCE [LARGE SCALE GENOMIC DNA]</scope>
    <source>
        <strain evidence="2 3">CBS 119918</strain>
    </source>
</reference>
<dbReference type="RefSeq" id="XP_013253631.1">
    <property type="nucleotide sequence ID" value="XM_013398177.1"/>
</dbReference>
<dbReference type="OrthoDB" id="6423603at2759"/>
<dbReference type="STRING" id="1182545.A0A072NTQ8"/>
<sequence>MALKYSNLVRLAPLQVGDLPAHPILPLSEGPRPEVAVFLRSLLDDGCAFLSPSSFSRNFSHVSTKSVADSAAPIEVLTYSIPSSEIAKISWSEGQAVARSKPRAAGVENWIARKSLHQDISGRSAEKPGHASWREFVFGLRDEHSVHESNFTPSLYDARHILDWNDEIKALSTRGEIGTYKEPTMAIYEMCHILPGPLSPRCFPVIVATASVDDNCFVAVTIPVNLGSGVDEAYYTANQNVKDSATSQERKQVVVGVYAAVELVSRNPKKSEIEWIMATASDAKGNLPSWIQKFGVPGQIVKDVGYFLKWIRTIAEEDIPMHV</sequence>
<keyword evidence="3" id="KW-1185">Reference proteome</keyword>
<dbReference type="PANTHER" id="PTHR40370:SF1">
    <property type="entry name" value="DUF3074 DOMAIN-CONTAINING PROTEIN"/>
    <property type="match status" value="1"/>
</dbReference>
<feature type="domain" description="DUF3074" evidence="1">
    <location>
        <begin position="110"/>
        <end position="311"/>
    </location>
</feature>
<dbReference type="EMBL" id="AMGV01000031">
    <property type="protein sequence ID" value="KEF51041.1"/>
    <property type="molecule type" value="Genomic_DNA"/>
</dbReference>
<dbReference type="PANTHER" id="PTHR40370">
    <property type="entry name" value="EXPRESSED PROTEIN"/>
    <property type="match status" value="1"/>
</dbReference>
<dbReference type="Pfam" id="PF11274">
    <property type="entry name" value="DUF3074"/>
    <property type="match status" value="1"/>
</dbReference>
<dbReference type="HOGENOM" id="CLU_045430_0_0_1"/>
<accession>A0A072NTQ8</accession>
<dbReference type="VEuPathDB" id="FungiDB:A1O9_12891"/>
<dbReference type="Gene3D" id="3.30.530.20">
    <property type="match status" value="1"/>
</dbReference>
<organism evidence="2 3">
    <name type="scientific">Exophiala aquamarina CBS 119918</name>
    <dbReference type="NCBI Taxonomy" id="1182545"/>
    <lineage>
        <taxon>Eukaryota</taxon>
        <taxon>Fungi</taxon>
        <taxon>Dikarya</taxon>
        <taxon>Ascomycota</taxon>
        <taxon>Pezizomycotina</taxon>
        <taxon>Eurotiomycetes</taxon>
        <taxon>Chaetothyriomycetidae</taxon>
        <taxon>Chaetothyriales</taxon>
        <taxon>Herpotrichiellaceae</taxon>
        <taxon>Exophiala</taxon>
    </lineage>
</organism>
<dbReference type="GeneID" id="25287785"/>
<dbReference type="InterPro" id="IPR023393">
    <property type="entry name" value="START-like_dom_sf"/>
</dbReference>
<dbReference type="Proteomes" id="UP000027920">
    <property type="component" value="Unassembled WGS sequence"/>
</dbReference>
<comment type="caution">
    <text evidence="2">The sequence shown here is derived from an EMBL/GenBank/DDBJ whole genome shotgun (WGS) entry which is preliminary data.</text>
</comment>
<dbReference type="AlphaFoldDB" id="A0A072NTQ8"/>
<dbReference type="InterPro" id="IPR024500">
    <property type="entry name" value="DUF3074"/>
</dbReference>
<evidence type="ECO:0000313" key="3">
    <source>
        <dbReference type="Proteomes" id="UP000027920"/>
    </source>
</evidence>
<gene>
    <name evidence="2" type="ORF">A1O9_12891</name>
</gene>
<protein>
    <recommendedName>
        <fullName evidence="1">DUF3074 domain-containing protein</fullName>
    </recommendedName>
</protein>
<evidence type="ECO:0000259" key="1">
    <source>
        <dbReference type="Pfam" id="PF11274"/>
    </source>
</evidence>
<dbReference type="SUPFAM" id="SSF55961">
    <property type="entry name" value="Bet v1-like"/>
    <property type="match status" value="1"/>
</dbReference>
<name>A0A072NTQ8_9EURO</name>
<proteinExistence type="predicted"/>
<evidence type="ECO:0000313" key="2">
    <source>
        <dbReference type="EMBL" id="KEF51041.1"/>
    </source>
</evidence>